<evidence type="ECO:0000256" key="1">
    <source>
        <dbReference type="SAM" id="MobiDB-lite"/>
    </source>
</evidence>
<proteinExistence type="predicted"/>
<evidence type="ECO:0000256" key="2">
    <source>
        <dbReference type="SAM" id="Phobius"/>
    </source>
</evidence>
<dbReference type="AlphaFoldDB" id="A0A6A5ZHW5"/>
<feature type="transmembrane region" description="Helical" evidence="2">
    <location>
        <begin position="102"/>
        <end position="122"/>
    </location>
</feature>
<gene>
    <name evidence="3" type="ORF">BDV96DRAFT_642847</name>
</gene>
<dbReference type="EMBL" id="ML977316">
    <property type="protein sequence ID" value="KAF2118664.1"/>
    <property type="molecule type" value="Genomic_DNA"/>
</dbReference>
<feature type="compositionally biased region" description="Pro residues" evidence="1">
    <location>
        <begin position="55"/>
        <end position="71"/>
    </location>
</feature>
<organism evidence="3 4">
    <name type="scientific">Lophiotrema nucula</name>
    <dbReference type="NCBI Taxonomy" id="690887"/>
    <lineage>
        <taxon>Eukaryota</taxon>
        <taxon>Fungi</taxon>
        <taxon>Dikarya</taxon>
        <taxon>Ascomycota</taxon>
        <taxon>Pezizomycotina</taxon>
        <taxon>Dothideomycetes</taxon>
        <taxon>Pleosporomycetidae</taxon>
        <taxon>Pleosporales</taxon>
        <taxon>Lophiotremataceae</taxon>
        <taxon>Lophiotrema</taxon>
    </lineage>
</organism>
<sequence>MEWKFPLRSAPSFNPNLTLTGMLLHFSIHLTISLAMSTSLQTHRQHPQPRQRKGPPVPPKHYTKPLPPAPILNPSVEKALPPKPLPLPPTQTALTSSLRGTLLWAAAFLIWFLAVVVLLPVVTERDAMPGFNRWLRDMMHRMLGSSG</sequence>
<keyword evidence="4" id="KW-1185">Reference proteome</keyword>
<evidence type="ECO:0000313" key="3">
    <source>
        <dbReference type="EMBL" id="KAF2118664.1"/>
    </source>
</evidence>
<keyword evidence="2" id="KW-1133">Transmembrane helix</keyword>
<name>A0A6A5ZHW5_9PLEO</name>
<keyword evidence="2" id="KW-0812">Transmembrane</keyword>
<feature type="transmembrane region" description="Helical" evidence="2">
    <location>
        <begin position="20"/>
        <end position="40"/>
    </location>
</feature>
<accession>A0A6A5ZHW5</accession>
<dbReference type="Proteomes" id="UP000799770">
    <property type="component" value="Unassembled WGS sequence"/>
</dbReference>
<reference evidence="3" key="1">
    <citation type="journal article" date="2020" name="Stud. Mycol.">
        <title>101 Dothideomycetes genomes: a test case for predicting lifestyles and emergence of pathogens.</title>
        <authorList>
            <person name="Haridas S."/>
            <person name="Albert R."/>
            <person name="Binder M."/>
            <person name="Bloem J."/>
            <person name="Labutti K."/>
            <person name="Salamov A."/>
            <person name="Andreopoulos B."/>
            <person name="Baker S."/>
            <person name="Barry K."/>
            <person name="Bills G."/>
            <person name="Bluhm B."/>
            <person name="Cannon C."/>
            <person name="Castanera R."/>
            <person name="Culley D."/>
            <person name="Daum C."/>
            <person name="Ezra D."/>
            <person name="Gonzalez J."/>
            <person name="Henrissat B."/>
            <person name="Kuo A."/>
            <person name="Liang C."/>
            <person name="Lipzen A."/>
            <person name="Lutzoni F."/>
            <person name="Magnuson J."/>
            <person name="Mondo S."/>
            <person name="Nolan M."/>
            <person name="Ohm R."/>
            <person name="Pangilinan J."/>
            <person name="Park H.-J."/>
            <person name="Ramirez L."/>
            <person name="Alfaro M."/>
            <person name="Sun H."/>
            <person name="Tritt A."/>
            <person name="Yoshinaga Y."/>
            <person name="Zwiers L.-H."/>
            <person name="Turgeon B."/>
            <person name="Goodwin S."/>
            <person name="Spatafora J."/>
            <person name="Crous P."/>
            <person name="Grigoriev I."/>
        </authorList>
    </citation>
    <scope>NUCLEOTIDE SEQUENCE</scope>
    <source>
        <strain evidence="3">CBS 627.86</strain>
    </source>
</reference>
<feature type="compositionally biased region" description="Basic residues" evidence="1">
    <location>
        <begin position="43"/>
        <end position="53"/>
    </location>
</feature>
<evidence type="ECO:0000313" key="4">
    <source>
        <dbReference type="Proteomes" id="UP000799770"/>
    </source>
</evidence>
<dbReference type="OrthoDB" id="3798501at2759"/>
<protein>
    <submittedName>
        <fullName evidence="3">Uncharacterized protein</fullName>
    </submittedName>
</protein>
<feature type="region of interest" description="Disordered" evidence="1">
    <location>
        <begin position="39"/>
        <end position="84"/>
    </location>
</feature>
<keyword evidence="2" id="KW-0472">Membrane</keyword>